<protein>
    <submittedName>
        <fullName evidence="1">Uncharacterized protein</fullName>
    </submittedName>
</protein>
<gene>
    <name evidence="1" type="ORF">EVAR_38153_1</name>
</gene>
<evidence type="ECO:0000313" key="2">
    <source>
        <dbReference type="Proteomes" id="UP000299102"/>
    </source>
</evidence>
<keyword evidence="2" id="KW-1185">Reference proteome</keyword>
<dbReference type="EMBL" id="BGZK01001875">
    <property type="protein sequence ID" value="GBP87667.1"/>
    <property type="molecule type" value="Genomic_DNA"/>
</dbReference>
<proteinExistence type="predicted"/>
<comment type="caution">
    <text evidence="1">The sequence shown here is derived from an EMBL/GenBank/DDBJ whole genome shotgun (WGS) entry which is preliminary data.</text>
</comment>
<name>A0A4C1ZM29_EUMVA</name>
<sequence>MVFLNQKTRIELVEEGVEHLGIRVHEPGASCAAEYVPRIAPHVIFIALKRPRRVQQGRGGAPERDGGFQQDFVTSQRLQLAKIWTVIT</sequence>
<dbReference type="AlphaFoldDB" id="A0A4C1ZM29"/>
<evidence type="ECO:0000313" key="1">
    <source>
        <dbReference type="EMBL" id="GBP87667.1"/>
    </source>
</evidence>
<dbReference type="Proteomes" id="UP000299102">
    <property type="component" value="Unassembled WGS sequence"/>
</dbReference>
<reference evidence="1 2" key="1">
    <citation type="journal article" date="2019" name="Commun. Biol.">
        <title>The bagworm genome reveals a unique fibroin gene that provides high tensile strength.</title>
        <authorList>
            <person name="Kono N."/>
            <person name="Nakamura H."/>
            <person name="Ohtoshi R."/>
            <person name="Tomita M."/>
            <person name="Numata K."/>
            <person name="Arakawa K."/>
        </authorList>
    </citation>
    <scope>NUCLEOTIDE SEQUENCE [LARGE SCALE GENOMIC DNA]</scope>
</reference>
<accession>A0A4C1ZM29</accession>
<organism evidence="1 2">
    <name type="scientific">Eumeta variegata</name>
    <name type="common">Bagworm moth</name>
    <name type="synonym">Eumeta japonica</name>
    <dbReference type="NCBI Taxonomy" id="151549"/>
    <lineage>
        <taxon>Eukaryota</taxon>
        <taxon>Metazoa</taxon>
        <taxon>Ecdysozoa</taxon>
        <taxon>Arthropoda</taxon>
        <taxon>Hexapoda</taxon>
        <taxon>Insecta</taxon>
        <taxon>Pterygota</taxon>
        <taxon>Neoptera</taxon>
        <taxon>Endopterygota</taxon>
        <taxon>Lepidoptera</taxon>
        <taxon>Glossata</taxon>
        <taxon>Ditrysia</taxon>
        <taxon>Tineoidea</taxon>
        <taxon>Psychidae</taxon>
        <taxon>Oiketicinae</taxon>
        <taxon>Eumeta</taxon>
    </lineage>
</organism>